<dbReference type="Pfam" id="PF01585">
    <property type="entry name" value="G-patch"/>
    <property type="match status" value="1"/>
</dbReference>
<evidence type="ECO:0000259" key="2">
    <source>
        <dbReference type="PROSITE" id="PS50053"/>
    </source>
</evidence>
<dbReference type="AlphaFoldDB" id="A0A7H8QR91"/>
<feature type="region of interest" description="Disordered" evidence="1">
    <location>
        <begin position="216"/>
        <end position="308"/>
    </location>
</feature>
<feature type="domain" description="Ubiquitin-like" evidence="2">
    <location>
        <begin position="982"/>
        <end position="1060"/>
    </location>
</feature>
<dbReference type="GO" id="GO:0003723">
    <property type="term" value="F:RNA binding"/>
    <property type="evidence" value="ECO:0007669"/>
    <property type="project" value="TreeGrafter"/>
</dbReference>
<feature type="compositionally biased region" description="Acidic residues" evidence="1">
    <location>
        <begin position="934"/>
        <end position="946"/>
    </location>
</feature>
<feature type="compositionally biased region" description="Low complexity" evidence="1">
    <location>
        <begin position="795"/>
        <end position="805"/>
    </location>
</feature>
<feature type="region of interest" description="Disordered" evidence="1">
    <location>
        <begin position="619"/>
        <end position="646"/>
    </location>
</feature>
<dbReference type="EMBL" id="CP055899">
    <property type="protein sequence ID" value="QKX55971.1"/>
    <property type="molecule type" value="Genomic_DNA"/>
</dbReference>
<dbReference type="GO" id="GO:0005634">
    <property type="term" value="C:nucleus"/>
    <property type="evidence" value="ECO:0007669"/>
    <property type="project" value="TreeGrafter"/>
</dbReference>
<dbReference type="InterPro" id="IPR000626">
    <property type="entry name" value="Ubiquitin-like_dom"/>
</dbReference>
<dbReference type="InterPro" id="IPR000467">
    <property type="entry name" value="G_patch_dom"/>
</dbReference>
<dbReference type="GeneID" id="55990576"/>
<feature type="region of interest" description="Disordered" evidence="1">
    <location>
        <begin position="553"/>
        <end position="584"/>
    </location>
</feature>
<evidence type="ECO:0000313" key="4">
    <source>
        <dbReference type="EMBL" id="QKX55971.1"/>
    </source>
</evidence>
<protein>
    <recommendedName>
        <fullName evidence="6">G-patch domain-containing protein</fullName>
    </recommendedName>
</protein>
<dbReference type="InterPro" id="IPR029071">
    <property type="entry name" value="Ubiquitin-like_domsf"/>
</dbReference>
<dbReference type="Pfam" id="PF07713">
    <property type="entry name" value="DUF1604"/>
    <property type="match status" value="1"/>
</dbReference>
<feature type="region of interest" description="Disordered" evidence="1">
    <location>
        <begin position="928"/>
        <end position="960"/>
    </location>
</feature>
<evidence type="ECO:0008006" key="6">
    <source>
        <dbReference type="Google" id="ProtNLM"/>
    </source>
</evidence>
<proteinExistence type="predicted"/>
<keyword evidence="5" id="KW-1185">Reference proteome</keyword>
<dbReference type="Gene3D" id="1.20.225.20">
    <property type="entry name" value="Ub domain-containing protein, DC-UbP/UBTD2, N-terminal domain"/>
    <property type="match status" value="1"/>
</dbReference>
<dbReference type="PANTHER" id="PTHR13384:SF19">
    <property type="entry name" value="G PATCH DOMAIN-CONTAINING PROTEIN 1"/>
    <property type="match status" value="1"/>
</dbReference>
<feature type="region of interest" description="Disordered" evidence="1">
    <location>
        <begin position="167"/>
        <end position="200"/>
    </location>
</feature>
<dbReference type="Proteomes" id="UP000509510">
    <property type="component" value="Chromosome II"/>
</dbReference>
<feature type="compositionally biased region" description="Low complexity" evidence="1">
    <location>
        <begin position="634"/>
        <end position="645"/>
    </location>
</feature>
<dbReference type="InterPro" id="IPR038169">
    <property type="entry name" value="DC-UbP/UBTD2_N_sf"/>
</dbReference>
<reference evidence="5" key="1">
    <citation type="submission" date="2020-06" db="EMBL/GenBank/DDBJ databases">
        <title>A chromosome-scale genome assembly of Talaromyces rugulosus W13939.</title>
        <authorList>
            <person name="Wang B."/>
            <person name="Guo L."/>
            <person name="Ye K."/>
            <person name="Wang L."/>
        </authorList>
    </citation>
    <scope>NUCLEOTIDE SEQUENCE [LARGE SCALE GENOMIC DNA]</scope>
    <source>
        <strain evidence="5">W13939</strain>
    </source>
</reference>
<dbReference type="PANTHER" id="PTHR13384">
    <property type="entry name" value="G PATCH DOMAIN-CONTAINING PROTEIN 1"/>
    <property type="match status" value="1"/>
</dbReference>
<organism evidence="4 5">
    <name type="scientific">Talaromyces rugulosus</name>
    <name type="common">Penicillium rugulosum</name>
    <dbReference type="NCBI Taxonomy" id="121627"/>
    <lineage>
        <taxon>Eukaryota</taxon>
        <taxon>Fungi</taxon>
        <taxon>Dikarya</taxon>
        <taxon>Ascomycota</taxon>
        <taxon>Pezizomycotina</taxon>
        <taxon>Eurotiomycetes</taxon>
        <taxon>Eurotiomycetidae</taxon>
        <taxon>Eurotiales</taxon>
        <taxon>Trichocomaceae</taxon>
        <taxon>Talaromyces</taxon>
        <taxon>Talaromyces sect. Islandici</taxon>
    </lineage>
</organism>
<feature type="region of interest" description="Disordered" evidence="1">
    <location>
        <begin position="786"/>
        <end position="825"/>
    </location>
</feature>
<accession>A0A7H8QR91</accession>
<feature type="compositionally biased region" description="Basic residues" evidence="1">
    <location>
        <begin position="249"/>
        <end position="260"/>
    </location>
</feature>
<dbReference type="InterPro" id="IPR011666">
    <property type="entry name" value="DUF1604"/>
</dbReference>
<dbReference type="PROSITE" id="PS50053">
    <property type="entry name" value="UBIQUITIN_2"/>
    <property type="match status" value="1"/>
</dbReference>
<name>A0A7H8QR91_TALRU</name>
<dbReference type="OrthoDB" id="20507at2759"/>
<dbReference type="SUPFAM" id="SSF54236">
    <property type="entry name" value="Ubiquitin-like"/>
    <property type="match status" value="1"/>
</dbReference>
<dbReference type="InterPro" id="IPR032752">
    <property type="entry name" value="DC-UbP/UBTD2_N"/>
</dbReference>
<feature type="domain" description="G-patch" evidence="3">
    <location>
        <begin position="149"/>
        <end position="217"/>
    </location>
</feature>
<dbReference type="GO" id="GO:0006397">
    <property type="term" value="P:mRNA processing"/>
    <property type="evidence" value="ECO:0007669"/>
    <property type="project" value="InterPro"/>
</dbReference>
<gene>
    <name evidence="4" type="ORF">TRUGW13939_03070</name>
</gene>
<sequence length="1064" mass="116565">MAGKRPRAAFEADLQAQQSPYAFFGTPLPPLDPSVRDDGSYVPVWKQEVTDERGRKRLHGAFTGGYSAGYFNTVGSKEGWAPSTFISSRSNRAAKAQQQQVEDFMDEEDLREAEESKQLETSGDFAAFGSTQSYLTGRGGIMDLFKAGGETMGVKLLKKMGWREGQGIGPKVRRKADLGDAAPHGGEEHTHLFAPENAPTVTFVRKTDHKGLGFEGEARLESSLQSESKPADNEDEDDADSFFSQRLDSRKKSKEKKPARRGAFGVGVLNDTGSDDEDPYSMGPQISYNRTIGGDKKKKKSKGIDGGKLPVGSANPLLTSKPVFISKKTSLAGFRKCHDGRLPLDGFTLADAISNISLSSEKTFSPPQIPQGWKSSKAPIADRDTSAYTSTADAAKASKLDPKTRAELLGEDQLPGKSIFDWMTPEGREKIVRLTGRTDLPPALGEKAPKGYGISDAEKRRNLWDLVPNLDKAAAVQALERAVGGWMPYSEDENKRQRYRSFLEVRAGLKEGLPDRLPGSTTNAWAIEMHEFARAAEVFRPVSGVMASRFTSASTAPKLGSDQRDATSSQSLLSRPAAKPEDPAEAAAKIGMFGQMTRSTLSFFPTRLLCKRLNIKPPAHVQLDPGDVAEGESRPSARPAGSSSRLDLVSQDVMNQLLSESATAATQESGKPTAAPAPIVIEPEKNEALEAERPGEAVFKAIFGSDDETGETGPQQPSLPQSISPESYLFCFSRIAGLYLYFTRSSRRTSCKMGCCFSRSNNGPEASQSPAATQETYVDSLAHAGRSELSPGQQTETTTTTTTTTPSHRSRRRTNYQDTPLPLDEHYNQPIRPHVWRSKRRTWTSTQLAKEREEFWDTRVTGRSEVWAALRTAISLLQESNTETAQGIIDAAGITVPTGDLCEGCYDENGALYRVPQCIASDPSNIVDETLSGAEDEPDEDLDDDGISDRKIIPEESGDELIPDDIQRRREEKGKMSERDMIKVRARLSDRGGPDVTISLGKTQSVGMLARRIQNEANIPNHQRVRIAYLGRMLKEHESLLDQGWNQNHIINALIVSRPSFNFS</sequence>
<evidence type="ECO:0000256" key="1">
    <source>
        <dbReference type="SAM" id="MobiDB-lite"/>
    </source>
</evidence>
<dbReference type="Pfam" id="PF26093">
    <property type="entry name" value="HTH_TGH"/>
    <property type="match status" value="1"/>
</dbReference>
<evidence type="ECO:0000259" key="3">
    <source>
        <dbReference type="PROSITE" id="PS50174"/>
    </source>
</evidence>
<dbReference type="Pfam" id="PF16455">
    <property type="entry name" value="UBD"/>
    <property type="match status" value="1"/>
</dbReference>
<evidence type="ECO:0000313" key="5">
    <source>
        <dbReference type="Proteomes" id="UP000509510"/>
    </source>
</evidence>
<dbReference type="KEGG" id="trg:TRUGW13939_03070"/>
<dbReference type="RefSeq" id="XP_035342149.1">
    <property type="nucleotide sequence ID" value="XM_035486256.1"/>
</dbReference>
<dbReference type="PROSITE" id="PS50174">
    <property type="entry name" value="G_PATCH"/>
    <property type="match status" value="1"/>
</dbReference>